<dbReference type="EMBL" id="CP163430">
    <property type="protein sequence ID" value="XDP98551.1"/>
    <property type="molecule type" value="Genomic_DNA"/>
</dbReference>
<dbReference type="InterPro" id="IPR015161">
    <property type="entry name" value="Sklp_toxin_b/g_crystallin"/>
</dbReference>
<protein>
    <submittedName>
        <fullName evidence="3">Beta/gamma crystallin domain-containing protein</fullName>
    </submittedName>
</protein>
<dbReference type="RefSeq" id="WP_369153657.1">
    <property type="nucleotide sequence ID" value="NZ_CP163430.1"/>
</dbReference>
<accession>A0AB39LY81</accession>
<evidence type="ECO:0000259" key="2">
    <source>
        <dbReference type="Pfam" id="PF09076"/>
    </source>
</evidence>
<keyword evidence="1" id="KW-0732">Signal</keyword>
<keyword evidence="3" id="KW-0614">Plasmid</keyword>
<dbReference type="Gene3D" id="2.60.20.30">
    <property type="match status" value="1"/>
</dbReference>
<evidence type="ECO:0000256" key="1">
    <source>
        <dbReference type="SAM" id="SignalP"/>
    </source>
</evidence>
<dbReference type="SUPFAM" id="SSF49695">
    <property type="entry name" value="gamma-Crystallin-like"/>
    <property type="match status" value="1"/>
</dbReference>
<dbReference type="Pfam" id="PF09076">
    <property type="entry name" value="Crystall_2"/>
    <property type="match status" value="1"/>
</dbReference>
<organism evidence="3">
    <name type="scientific">Streptomyces sp. R02</name>
    <dbReference type="NCBI Taxonomy" id="3238623"/>
    <lineage>
        <taxon>Bacteria</taxon>
        <taxon>Bacillati</taxon>
        <taxon>Actinomycetota</taxon>
        <taxon>Actinomycetes</taxon>
        <taxon>Kitasatosporales</taxon>
        <taxon>Streptomycetaceae</taxon>
        <taxon>Streptomyces</taxon>
    </lineage>
</organism>
<dbReference type="InterPro" id="IPR011024">
    <property type="entry name" value="G_crystallin-like"/>
</dbReference>
<dbReference type="InterPro" id="IPR015791">
    <property type="entry name" value="Antimic/Inh_G_crystallin-like"/>
</dbReference>
<dbReference type="AlphaFoldDB" id="A0AB39LY81"/>
<proteinExistence type="predicted"/>
<feature type="chain" id="PRO_5044299750" evidence="1">
    <location>
        <begin position="25"/>
        <end position="124"/>
    </location>
</feature>
<name>A0AB39LY81_9ACTN</name>
<evidence type="ECO:0000313" key="3">
    <source>
        <dbReference type="EMBL" id="XDP98551.1"/>
    </source>
</evidence>
<feature type="domain" description="Streptomyces killer toxin-like beta/gamma crystallin" evidence="2">
    <location>
        <begin position="64"/>
        <end position="123"/>
    </location>
</feature>
<reference evidence="3" key="1">
    <citation type="submission" date="2024-07" db="EMBL/GenBank/DDBJ databases">
        <authorList>
            <person name="Yu S.T."/>
        </authorList>
    </citation>
    <scope>NUCLEOTIDE SEQUENCE</scope>
    <source>
        <strain evidence="3">R02</strain>
        <plasmid evidence="3">unnamed1</plasmid>
    </source>
</reference>
<gene>
    <name evidence="3" type="ORF">AB5J57_34170</name>
</gene>
<feature type="signal peptide" evidence="1">
    <location>
        <begin position="1"/>
        <end position="24"/>
    </location>
</feature>
<sequence>MTTVRKATRSLFAVALLAAGFSIAIPTNSAQAINQTSCNSGDYLHVWGHYSGRPLIVGPNGPFEYCFANAGTTYLGEYAWIDQVSTGNNDIQMNDANGSTVKISRWHVVTYPNRPPHITSIQIF</sequence>
<geneLocation type="plasmid" evidence="3">
    <name>unnamed1</name>
</geneLocation>